<keyword evidence="2 9" id="KW-0055">Arginine biosynthesis</keyword>
<keyword evidence="7 9" id="KW-0067">ATP-binding</keyword>
<dbReference type="SUPFAM" id="SSF53633">
    <property type="entry name" value="Carbamate kinase-like"/>
    <property type="match status" value="1"/>
</dbReference>
<organism evidence="11 12">
    <name type="scientific">Halolactibacillus alkaliphilus</name>
    <dbReference type="NCBI Taxonomy" id="442899"/>
    <lineage>
        <taxon>Bacteria</taxon>
        <taxon>Bacillati</taxon>
        <taxon>Bacillota</taxon>
        <taxon>Bacilli</taxon>
        <taxon>Bacillales</taxon>
        <taxon>Bacillaceae</taxon>
        <taxon>Halolactibacillus</taxon>
    </lineage>
</organism>
<dbReference type="AlphaFoldDB" id="A0A511WXV4"/>
<dbReference type="InterPro" id="IPR036393">
    <property type="entry name" value="AceGlu_kinase-like_sf"/>
</dbReference>
<feature type="binding site" evidence="9">
    <location>
        <begin position="41"/>
        <end position="42"/>
    </location>
    <ligand>
        <name>substrate</name>
    </ligand>
</feature>
<keyword evidence="9" id="KW-0963">Cytoplasm</keyword>
<evidence type="ECO:0000256" key="1">
    <source>
        <dbReference type="ARBA" id="ARBA00004828"/>
    </source>
</evidence>
<evidence type="ECO:0000256" key="4">
    <source>
        <dbReference type="ARBA" id="ARBA00022679"/>
    </source>
</evidence>
<dbReference type="OrthoDB" id="9803155at2"/>
<dbReference type="InterPro" id="IPR037528">
    <property type="entry name" value="ArgB"/>
</dbReference>
<dbReference type="UniPathway" id="UPA00068">
    <property type="reaction ID" value="UER00107"/>
</dbReference>
<evidence type="ECO:0000256" key="3">
    <source>
        <dbReference type="ARBA" id="ARBA00022605"/>
    </source>
</evidence>
<evidence type="ECO:0000256" key="9">
    <source>
        <dbReference type="HAMAP-Rule" id="MF_00082"/>
    </source>
</evidence>
<dbReference type="Gene3D" id="3.40.1160.10">
    <property type="entry name" value="Acetylglutamate kinase-like"/>
    <property type="match status" value="1"/>
</dbReference>
<dbReference type="FunFam" id="3.40.1160.10:FF:000004">
    <property type="entry name" value="Acetylglutamate kinase"/>
    <property type="match status" value="1"/>
</dbReference>
<keyword evidence="6 9" id="KW-0418">Kinase</keyword>
<comment type="pathway">
    <text evidence="1 9">Amino-acid biosynthesis; L-arginine biosynthesis; N(2)-acetyl-L-ornithine from L-glutamate: step 2/4.</text>
</comment>
<evidence type="ECO:0000256" key="8">
    <source>
        <dbReference type="ARBA" id="ARBA00048141"/>
    </source>
</evidence>
<dbReference type="InterPro" id="IPR004662">
    <property type="entry name" value="AcgluKinase_fam"/>
</dbReference>
<dbReference type="PIRSF" id="PIRSF000728">
    <property type="entry name" value="NAGK"/>
    <property type="match status" value="1"/>
</dbReference>
<keyword evidence="5 9" id="KW-0547">Nucleotide-binding</keyword>
<dbReference type="HAMAP" id="MF_00082">
    <property type="entry name" value="ArgB"/>
    <property type="match status" value="1"/>
</dbReference>
<dbReference type="STRING" id="442899.SAMN05720591_10314"/>
<dbReference type="GO" id="GO:0042450">
    <property type="term" value="P:L-arginine biosynthetic process via ornithine"/>
    <property type="evidence" value="ECO:0007669"/>
    <property type="project" value="UniProtKB-UniRule"/>
</dbReference>
<feature type="domain" description="Aspartate/glutamate/uridylate kinase" evidence="10">
    <location>
        <begin position="3"/>
        <end position="234"/>
    </location>
</feature>
<dbReference type="GO" id="GO:0003991">
    <property type="term" value="F:acetylglutamate kinase activity"/>
    <property type="evidence" value="ECO:0007669"/>
    <property type="project" value="UniProtKB-UniRule"/>
</dbReference>
<protein>
    <recommendedName>
        <fullName evidence="9">Acetylglutamate kinase</fullName>
        <ecNumber evidence="9">2.7.2.8</ecNumber>
    </recommendedName>
    <alternativeName>
        <fullName evidence="9">N-acetyl-L-glutamate 5-phosphotransferase</fullName>
    </alternativeName>
    <alternativeName>
        <fullName evidence="9">NAG kinase</fullName>
        <shortName evidence="9">NAGK</shortName>
    </alternativeName>
</protein>
<feature type="site" description="Transition state stabilizer" evidence="9">
    <location>
        <position position="215"/>
    </location>
</feature>
<dbReference type="Proteomes" id="UP000321400">
    <property type="component" value="Unassembled WGS sequence"/>
</dbReference>
<feature type="binding site" evidence="9">
    <location>
        <position position="63"/>
    </location>
    <ligand>
        <name>substrate</name>
    </ligand>
</feature>
<dbReference type="CDD" id="cd04238">
    <property type="entry name" value="AAK_NAGK-like"/>
    <property type="match status" value="1"/>
</dbReference>
<feature type="site" description="Transition state stabilizer" evidence="9">
    <location>
        <position position="7"/>
    </location>
</feature>
<feature type="binding site" evidence="9">
    <location>
        <position position="157"/>
    </location>
    <ligand>
        <name>substrate</name>
    </ligand>
</feature>
<dbReference type="PANTHER" id="PTHR23342">
    <property type="entry name" value="N-ACETYLGLUTAMATE SYNTHASE"/>
    <property type="match status" value="1"/>
</dbReference>
<evidence type="ECO:0000256" key="2">
    <source>
        <dbReference type="ARBA" id="ARBA00022571"/>
    </source>
</evidence>
<keyword evidence="3 9" id="KW-0028">Amino-acid biosynthesis</keyword>
<sequence>MQTIVFKCGGSIVDELPESFFQTLATLKASHNVNPVIVHGGGPMISSKLQQLNVSTTFVEGLRVTTNDVLDVVEMVLSGTVNKQIVRKLTSFNQNVCGVSGVDGGLLKAIPITQTKKMGYVGEVTSVNDAFLRTLIDSGYIPVISPIAVDESGQRYNVNADMAAAAIAQSLTAPLLFISDIPGVKQNNKVLHHLCQKDIETLIDHGTIYGGMIPKVQSALVALEKGVPEVAIVSGLEETAMAQFITGEAVGTRITLSEVSYV</sequence>
<dbReference type="RefSeq" id="WP_089799718.1">
    <property type="nucleotide sequence ID" value="NZ_BJYE01000003.1"/>
</dbReference>
<dbReference type="GO" id="GO:0005737">
    <property type="term" value="C:cytoplasm"/>
    <property type="evidence" value="ECO:0007669"/>
    <property type="project" value="UniProtKB-SubCell"/>
</dbReference>
<dbReference type="NCBIfam" id="TIGR00761">
    <property type="entry name" value="argB"/>
    <property type="match status" value="1"/>
</dbReference>
<evidence type="ECO:0000313" key="11">
    <source>
        <dbReference type="EMBL" id="GEN55939.1"/>
    </source>
</evidence>
<name>A0A511WXV4_9BACI</name>
<evidence type="ECO:0000256" key="6">
    <source>
        <dbReference type="ARBA" id="ARBA00022777"/>
    </source>
</evidence>
<evidence type="ECO:0000259" key="10">
    <source>
        <dbReference type="Pfam" id="PF00696"/>
    </source>
</evidence>
<proteinExistence type="inferred from homology"/>
<comment type="caution">
    <text evidence="11">The sequence shown here is derived from an EMBL/GenBank/DDBJ whole genome shotgun (WGS) entry which is preliminary data.</text>
</comment>
<dbReference type="GO" id="GO:0005524">
    <property type="term" value="F:ATP binding"/>
    <property type="evidence" value="ECO:0007669"/>
    <property type="project" value="UniProtKB-UniRule"/>
</dbReference>
<dbReference type="EMBL" id="BJYE01000003">
    <property type="protein sequence ID" value="GEN55939.1"/>
    <property type="molecule type" value="Genomic_DNA"/>
</dbReference>
<keyword evidence="4 9" id="KW-0808">Transferase</keyword>
<dbReference type="Pfam" id="PF00696">
    <property type="entry name" value="AA_kinase"/>
    <property type="match status" value="1"/>
</dbReference>
<reference evidence="11 12" key="1">
    <citation type="submission" date="2019-07" db="EMBL/GenBank/DDBJ databases">
        <title>Whole genome shotgun sequence of Halolactibacillus alkaliphilus NBRC 103919.</title>
        <authorList>
            <person name="Hosoyama A."/>
            <person name="Uohara A."/>
            <person name="Ohji S."/>
            <person name="Ichikawa N."/>
        </authorList>
    </citation>
    <scope>NUCLEOTIDE SEQUENCE [LARGE SCALE GENOMIC DNA]</scope>
    <source>
        <strain evidence="11 12">NBRC 103919</strain>
    </source>
</reference>
<keyword evidence="12" id="KW-1185">Reference proteome</keyword>
<evidence type="ECO:0000256" key="5">
    <source>
        <dbReference type="ARBA" id="ARBA00022741"/>
    </source>
</evidence>
<comment type="function">
    <text evidence="9">Catalyzes the ATP-dependent phosphorylation of N-acetyl-L-glutamate.</text>
</comment>
<comment type="catalytic activity">
    <reaction evidence="8 9">
        <text>N-acetyl-L-glutamate + ATP = N-acetyl-L-glutamyl 5-phosphate + ADP</text>
        <dbReference type="Rhea" id="RHEA:14629"/>
        <dbReference type="ChEBI" id="CHEBI:30616"/>
        <dbReference type="ChEBI" id="CHEBI:44337"/>
        <dbReference type="ChEBI" id="CHEBI:57936"/>
        <dbReference type="ChEBI" id="CHEBI:456216"/>
        <dbReference type="EC" id="2.7.2.8"/>
    </reaction>
</comment>
<dbReference type="PANTHER" id="PTHR23342:SF0">
    <property type="entry name" value="N-ACETYLGLUTAMATE SYNTHASE, MITOCHONDRIAL"/>
    <property type="match status" value="1"/>
</dbReference>
<comment type="similarity">
    <text evidence="9">Belongs to the acetylglutamate kinase family. ArgB subfamily.</text>
</comment>
<dbReference type="InterPro" id="IPR001048">
    <property type="entry name" value="Asp/Glu/Uridylate_kinase"/>
</dbReference>
<accession>A0A511WXV4</accession>
<evidence type="ECO:0000313" key="12">
    <source>
        <dbReference type="Proteomes" id="UP000321400"/>
    </source>
</evidence>
<evidence type="ECO:0000256" key="7">
    <source>
        <dbReference type="ARBA" id="ARBA00022840"/>
    </source>
</evidence>
<dbReference type="EC" id="2.7.2.8" evidence="9"/>
<gene>
    <name evidence="9 11" type="primary">argB</name>
    <name evidence="11" type="ORF">HAL01_04030</name>
</gene>
<comment type="subcellular location">
    <subcellularLocation>
        <location evidence="9">Cytoplasm</location>
    </subcellularLocation>
</comment>